<protein>
    <submittedName>
        <fullName evidence="7">Uncharacterized protein</fullName>
    </submittedName>
</protein>
<evidence type="ECO:0000256" key="3">
    <source>
        <dbReference type="SAM" id="SignalP"/>
    </source>
</evidence>
<dbReference type="InterPro" id="IPR025660">
    <property type="entry name" value="Pept_his_AS"/>
</dbReference>
<dbReference type="GO" id="GO:0008234">
    <property type="term" value="F:cysteine-type peptidase activity"/>
    <property type="evidence" value="ECO:0007669"/>
    <property type="project" value="InterPro"/>
</dbReference>
<evidence type="ECO:0000313" key="6">
    <source>
        <dbReference type="Proteomes" id="UP000887540"/>
    </source>
</evidence>
<dbReference type="PANTHER" id="PTHR12411">
    <property type="entry name" value="CYSTEINE PROTEASE FAMILY C1-RELATED"/>
    <property type="match status" value="1"/>
</dbReference>
<feature type="domain" description="Peptidase C1A papain C-terminal" evidence="4">
    <location>
        <begin position="113"/>
        <end position="331"/>
    </location>
</feature>
<dbReference type="SUPFAM" id="SSF54001">
    <property type="entry name" value="Cysteine proteinases"/>
    <property type="match status" value="1"/>
</dbReference>
<dbReference type="PRINTS" id="PR00705">
    <property type="entry name" value="PAPAIN"/>
</dbReference>
<dbReference type="AlphaFoldDB" id="A0A914DP50"/>
<feature type="signal peptide" evidence="3">
    <location>
        <begin position="1"/>
        <end position="16"/>
    </location>
</feature>
<organism evidence="6 7">
    <name type="scientific">Acrobeloides nanus</name>
    <dbReference type="NCBI Taxonomy" id="290746"/>
    <lineage>
        <taxon>Eukaryota</taxon>
        <taxon>Metazoa</taxon>
        <taxon>Ecdysozoa</taxon>
        <taxon>Nematoda</taxon>
        <taxon>Chromadorea</taxon>
        <taxon>Rhabditida</taxon>
        <taxon>Tylenchina</taxon>
        <taxon>Cephalobomorpha</taxon>
        <taxon>Cephaloboidea</taxon>
        <taxon>Cephalobidae</taxon>
        <taxon>Acrobeloides</taxon>
    </lineage>
</organism>
<name>A0A914DP50_9BILA</name>
<dbReference type="PROSITE" id="PS00639">
    <property type="entry name" value="THIOL_PROTEASE_HIS"/>
    <property type="match status" value="1"/>
</dbReference>
<dbReference type="GO" id="GO:0006508">
    <property type="term" value="P:proteolysis"/>
    <property type="evidence" value="ECO:0007669"/>
    <property type="project" value="InterPro"/>
</dbReference>
<dbReference type="Gene3D" id="3.90.70.10">
    <property type="entry name" value="Cysteine proteinases"/>
    <property type="match status" value="1"/>
</dbReference>
<proteinExistence type="inferred from homology"/>
<dbReference type="Pfam" id="PF00112">
    <property type="entry name" value="Peptidase_C1"/>
    <property type="match status" value="1"/>
</dbReference>
<dbReference type="WBParaSite" id="ACRNAN_scaffold3263.g21890.t1">
    <property type="protein sequence ID" value="ACRNAN_scaffold3263.g21890.t1"/>
    <property type="gene ID" value="ACRNAN_scaffold3263.g21890"/>
</dbReference>
<accession>A0A914DP50</accession>
<evidence type="ECO:0000259" key="5">
    <source>
        <dbReference type="SMART" id="SM00848"/>
    </source>
</evidence>
<dbReference type="SMART" id="SM00645">
    <property type="entry name" value="Pept_C1"/>
    <property type="match status" value="1"/>
</dbReference>
<evidence type="ECO:0000259" key="4">
    <source>
        <dbReference type="SMART" id="SM00645"/>
    </source>
</evidence>
<dbReference type="InterPro" id="IPR013128">
    <property type="entry name" value="Peptidase_C1A"/>
</dbReference>
<keyword evidence="3" id="KW-0732">Signal</keyword>
<dbReference type="PROSITE" id="PS00640">
    <property type="entry name" value="THIOL_PROTEASE_ASN"/>
    <property type="match status" value="1"/>
</dbReference>
<dbReference type="FunFam" id="3.90.70.10:FF:000103">
    <property type="entry name" value="Hypothetical LOC496748"/>
    <property type="match status" value="1"/>
</dbReference>
<dbReference type="Proteomes" id="UP000887540">
    <property type="component" value="Unplaced"/>
</dbReference>
<dbReference type="InterPro" id="IPR039417">
    <property type="entry name" value="Peptidase_C1A_papain-like"/>
</dbReference>
<sequence length="342" mass="38631">MFLVYLFLFGLMSISTQSPLKVDSNYQHEFESFIQKFERVYKDDAEKQLRFKVFVENLVEIAENAKSHPSAEFGITKFADWTKEEKAKVMGIHAPKKLAPKPAQHVLQQKYNLPESFDWRQRNMVTPVKDQGSCGSCWTFQAVAVLESHILLSGGKQTILSEQEIVDCDHIWGVSGCEGGTSNSALTYVQRLGLDTEKQYPYKGIDQTCHARYNTSGRTFIKEWTLLNQDENNAAYQLTQLGPLGYNIWVPGSLFSYKSGVYYPSEAECLRAEEAGAGHAITIVGFGTENGIPYWLIKNSWGTGWGDQGYFKIHRGNLTCSINYVNPNVPDMNSGYFLAITY</sequence>
<keyword evidence="2" id="KW-1015">Disulfide bond</keyword>
<dbReference type="InterPro" id="IPR038765">
    <property type="entry name" value="Papain-like_cys_pep_sf"/>
</dbReference>
<feature type="domain" description="Cathepsin propeptide inhibitor" evidence="5">
    <location>
        <begin position="30"/>
        <end position="86"/>
    </location>
</feature>
<evidence type="ECO:0000313" key="7">
    <source>
        <dbReference type="WBParaSite" id="ACRNAN_scaffold3263.g21890.t1"/>
    </source>
</evidence>
<dbReference type="CDD" id="cd02248">
    <property type="entry name" value="Peptidase_C1A"/>
    <property type="match status" value="1"/>
</dbReference>
<dbReference type="InterPro" id="IPR013201">
    <property type="entry name" value="Prot_inhib_I29"/>
</dbReference>
<dbReference type="Pfam" id="PF08246">
    <property type="entry name" value="Inhibitor_I29"/>
    <property type="match status" value="1"/>
</dbReference>
<reference evidence="7" key="1">
    <citation type="submission" date="2022-11" db="UniProtKB">
        <authorList>
            <consortium name="WormBaseParasite"/>
        </authorList>
    </citation>
    <scope>IDENTIFICATION</scope>
</reference>
<dbReference type="InterPro" id="IPR000668">
    <property type="entry name" value="Peptidase_C1A_C"/>
</dbReference>
<feature type="chain" id="PRO_5037379413" evidence="3">
    <location>
        <begin position="17"/>
        <end position="342"/>
    </location>
</feature>
<comment type="similarity">
    <text evidence="1">Belongs to the peptidase C1 family.</text>
</comment>
<evidence type="ECO:0000256" key="2">
    <source>
        <dbReference type="ARBA" id="ARBA00023157"/>
    </source>
</evidence>
<keyword evidence="6" id="KW-1185">Reference proteome</keyword>
<dbReference type="InterPro" id="IPR025661">
    <property type="entry name" value="Pept_asp_AS"/>
</dbReference>
<evidence type="ECO:0000256" key="1">
    <source>
        <dbReference type="ARBA" id="ARBA00008455"/>
    </source>
</evidence>
<dbReference type="SMART" id="SM00848">
    <property type="entry name" value="Inhibitor_I29"/>
    <property type="match status" value="1"/>
</dbReference>